<dbReference type="STRING" id="591205.SAMN05421538_1049"/>
<dbReference type="InterPro" id="IPR018762">
    <property type="entry name" value="ChpT_C"/>
</dbReference>
<proteinExistence type="predicted"/>
<dbReference type="Gene3D" id="3.30.565.10">
    <property type="entry name" value="Histidine kinase-like ATPase, C-terminal domain"/>
    <property type="match status" value="1"/>
</dbReference>
<gene>
    <name evidence="2" type="ORF">SAMN05421538_1049</name>
</gene>
<feature type="domain" description="Histidine phosphotransferase ChpT C-terminal" evidence="1">
    <location>
        <begin position="97"/>
        <end position="213"/>
    </location>
</feature>
<keyword evidence="3" id="KW-1185">Reference proteome</keyword>
<keyword evidence="2" id="KW-0808">Transferase</keyword>
<evidence type="ECO:0000313" key="2">
    <source>
        <dbReference type="EMBL" id="SDE09032.1"/>
    </source>
</evidence>
<dbReference type="RefSeq" id="WP_090522616.1">
    <property type="nucleotide sequence ID" value="NZ_FNAH01000004.1"/>
</dbReference>
<protein>
    <submittedName>
        <fullName evidence="2">Histidine phosphotransferase ChpT</fullName>
    </submittedName>
</protein>
<dbReference type="Pfam" id="PF10090">
    <property type="entry name" value="HPTransfase"/>
    <property type="match status" value="1"/>
</dbReference>
<name>A0A1G7A2H9_9RHOB</name>
<evidence type="ECO:0000313" key="3">
    <source>
        <dbReference type="Proteomes" id="UP000199344"/>
    </source>
</evidence>
<dbReference type="Proteomes" id="UP000199344">
    <property type="component" value="Unassembled WGS sequence"/>
</dbReference>
<dbReference type="GO" id="GO:0016740">
    <property type="term" value="F:transferase activity"/>
    <property type="evidence" value="ECO:0007669"/>
    <property type="project" value="UniProtKB-KW"/>
</dbReference>
<dbReference type="OrthoDB" id="9803702at2"/>
<dbReference type="AlphaFoldDB" id="A0A1G7A2H9"/>
<organism evidence="2 3">
    <name type="scientific">Paracoccus isoporae</name>
    <dbReference type="NCBI Taxonomy" id="591205"/>
    <lineage>
        <taxon>Bacteria</taxon>
        <taxon>Pseudomonadati</taxon>
        <taxon>Pseudomonadota</taxon>
        <taxon>Alphaproteobacteria</taxon>
        <taxon>Rhodobacterales</taxon>
        <taxon>Paracoccaceae</taxon>
        <taxon>Paracoccus</taxon>
    </lineage>
</organism>
<dbReference type="Gene3D" id="1.10.287.130">
    <property type="match status" value="1"/>
</dbReference>
<accession>A0A1G7A2H9</accession>
<dbReference type="InterPro" id="IPR036890">
    <property type="entry name" value="HATPase_C_sf"/>
</dbReference>
<evidence type="ECO:0000259" key="1">
    <source>
        <dbReference type="Pfam" id="PF10090"/>
    </source>
</evidence>
<reference evidence="2 3" key="1">
    <citation type="submission" date="2016-10" db="EMBL/GenBank/DDBJ databases">
        <authorList>
            <person name="de Groot N.N."/>
        </authorList>
    </citation>
    <scope>NUCLEOTIDE SEQUENCE [LARGE SCALE GENOMIC DNA]</scope>
    <source>
        <strain evidence="2 3">DSM 22220</strain>
    </source>
</reference>
<dbReference type="EMBL" id="FNAH01000004">
    <property type="protein sequence ID" value="SDE09032.1"/>
    <property type="molecule type" value="Genomic_DNA"/>
</dbReference>
<sequence>MEYADDGRLAITQHADALTARIVALVGSRICHDLISPLGAIGNGLELLRMAGPAGAVMAGGEEVALVEGATQAARDRVERFRIAFSAAGSTARLTRAETESLIRGFDEAGRLQIEIDIDAEHPRGIVKLGALSLMCLQSALPWGGRVQIRQNGRGWALHASADRLRRDPALWGWLAPDRGDLPLPPASEVHFPLLALSAQEMGHALDCDIRENAARIAF</sequence>